<evidence type="ECO:0000256" key="7">
    <source>
        <dbReference type="ARBA" id="ARBA00022723"/>
    </source>
</evidence>
<comment type="cofactor">
    <cofactor evidence="13">
        <name>Zn(2+)</name>
        <dbReference type="ChEBI" id="CHEBI:29105"/>
    </cofactor>
    <text evidence="13">Binds 1 zinc ion per subunit.</text>
</comment>
<keyword evidence="12" id="KW-0804">Transcription</keyword>
<evidence type="ECO:0000256" key="9">
    <source>
        <dbReference type="ARBA" id="ARBA00023004"/>
    </source>
</evidence>
<comment type="caution">
    <text evidence="15">The sequence shown here is derived from an EMBL/GenBank/DDBJ whole genome shotgun (WGS) entry which is preliminary data.</text>
</comment>
<evidence type="ECO:0000256" key="2">
    <source>
        <dbReference type="ARBA" id="ARBA00007957"/>
    </source>
</evidence>
<dbReference type="InterPro" id="IPR002481">
    <property type="entry name" value="FUR"/>
</dbReference>
<evidence type="ECO:0000256" key="5">
    <source>
        <dbReference type="ARBA" id="ARBA00022490"/>
    </source>
</evidence>
<evidence type="ECO:0000256" key="8">
    <source>
        <dbReference type="ARBA" id="ARBA00022833"/>
    </source>
</evidence>
<feature type="binding site" evidence="13">
    <location>
        <position position="100"/>
    </location>
    <ligand>
        <name>Zn(2+)</name>
        <dbReference type="ChEBI" id="CHEBI:29105"/>
    </ligand>
</feature>
<comment type="similarity">
    <text evidence="2">Belongs to the Fur family.</text>
</comment>
<feature type="binding site" evidence="13">
    <location>
        <position position="140"/>
    </location>
    <ligand>
        <name>Zn(2+)</name>
        <dbReference type="ChEBI" id="CHEBI:29105"/>
    </ligand>
</feature>
<dbReference type="PANTHER" id="PTHR33202:SF2">
    <property type="entry name" value="FERRIC UPTAKE REGULATION PROTEIN"/>
    <property type="match status" value="1"/>
</dbReference>
<dbReference type="Gene3D" id="3.30.1490.190">
    <property type="match status" value="1"/>
</dbReference>
<comment type="subcellular location">
    <subcellularLocation>
        <location evidence="1">Cytoplasm</location>
    </subcellularLocation>
</comment>
<feature type="binding site" evidence="13">
    <location>
        <position position="137"/>
    </location>
    <ligand>
        <name>Zn(2+)</name>
        <dbReference type="ChEBI" id="CHEBI:29105"/>
    </ligand>
</feature>
<evidence type="ECO:0000313" key="15">
    <source>
        <dbReference type="EMBL" id="GFM36148.1"/>
    </source>
</evidence>
<organism evidence="15 16">
    <name type="scientific">Desulfovibrio psychrotolerans</name>
    <dbReference type="NCBI Taxonomy" id="415242"/>
    <lineage>
        <taxon>Bacteria</taxon>
        <taxon>Pseudomonadati</taxon>
        <taxon>Thermodesulfobacteriota</taxon>
        <taxon>Desulfovibrionia</taxon>
        <taxon>Desulfovibrionales</taxon>
        <taxon>Desulfovibrionaceae</taxon>
        <taxon>Desulfovibrio</taxon>
    </lineage>
</organism>
<evidence type="ECO:0000256" key="12">
    <source>
        <dbReference type="ARBA" id="ARBA00023163"/>
    </source>
</evidence>
<dbReference type="InterPro" id="IPR043135">
    <property type="entry name" value="Fur_C"/>
</dbReference>
<feature type="binding site" evidence="13">
    <location>
        <position position="97"/>
    </location>
    <ligand>
        <name>Zn(2+)</name>
        <dbReference type="ChEBI" id="CHEBI:29105"/>
    </ligand>
</feature>
<reference evidence="15 16" key="1">
    <citation type="submission" date="2020-05" db="EMBL/GenBank/DDBJ databases">
        <title>Draft genome sequence of Desulfovibrio psychrotolerans JS1T.</title>
        <authorList>
            <person name="Ueno A."/>
            <person name="Tamazawa S."/>
            <person name="Tamamura S."/>
            <person name="Murakami T."/>
            <person name="Kiyama T."/>
            <person name="Inomata H."/>
            <person name="Amano Y."/>
            <person name="Miyakawa K."/>
            <person name="Tamaki H."/>
            <person name="Naganuma T."/>
            <person name="Kaneko K."/>
        </authorList>
    </citation>
    <scope>NUCLEOTIDE SEQUENCE [LARGE SCALE GENOMIC DNA]</scope>
    <source>
        <strain evidence="15 16">JS1</strain>
    </source>
</reference>
<keyword evidence="8 13" id="KW-0862">Zinc</keyword>
<dbReference type="GO" id="GO:0005829">
    <property type="term" value="C:cytosol"/>
    <property type="evidence" value="ECO:0007669"/>
    <property type="project" value="TreeGrafter"/>
</dbReference>
<accession>A0A7J0BR69</accession>
<feature type="binding site" evidence="14">
    <location>
        <position position="112"/>
    </location>
    <ligand>
        <name>Fe cation</name>
        <dbReference type="ChEBI" id="CHEBI:24875"/>
    </ligand>
</feature>
<proteinExistence type="inferred from homology"/>
<dbReference type="GO" id="GO:0000976">
    <property type="term" value="F:transcription cis-regulatory region binding"/>
    <property type="evidence" value="ECO:0007669"/>
    <property type="project" value="TreeGrafter"/>
</dbReference>
<dbReference type="PANTHER" id="PTHR33202">
    <property type="entry name" value="ZINC UPTAKE REGULATION PROTEIN"/>
    <property type="match status" value="1"/>
</dbReference>
<dbReference type="FunFam" id="3.30.1490.190:FF:000001">
    <property type="entry name" value="Ferric uptake regulation protein"/>
    <property type="match status" value="1"/>
</dbReference>
<dbReference type="SUPFAM" id="SSF46785">
    <property type="entry name" value="Winged helix' DNA-binding domain"/>
    <property type="match status" value="1"/>
</dbReference>
<evidence type="ECO:0000256" key="11">
    <source>
        <dbReference type="ARBA" id="ARBA00023125"/>
    </source>
</evidence>
<keyword evidence="9 14" id="KW-0408">Iron</keyword>
<dbReference type="GO" id="GO:0008270">
    <property type="term" value="F:zinc ion binding"/>
    <property type="evidence" value="ECO:0007669"/>
    <property type="project" value="TreeGrafter"/>
</dbReference>
<comment type="cofactor">
    <cofactor evidence="14">
        <name>Mn(2+)</name>
        <dbReference type="ChEBI" id="CHEBI:29035"/>
    </cofactor>
    <cofactor evidence="14">
        <name>Fe(2+)</name>
        <dbReference type="ChEBI" id="CHEBI:29033"/>
    </cofactor>
    <text evidence="14">Binds 1 Mn(2+) or Fe(2+) ion per subunit.</text>
</comment>
<name>A0A7J0BR69_9BACT</name>
<gene>
    <name evidence="15" type="ORF">DSM19430T_08320</name>
</gene>
<evidence type="ECO:0000256" key="1">
    <source>
        <dbReference type="ARBA" id="ARBA00004496"/>
    </source>
</evidence>
<keyword evidence="6" id="KW-0678">Repressor</keyword>
<dbReference type="CDD" id="cd07153">
    <property type="entry name" value="Fur_like"/>
    <property type="match status" value="1"/>
</dbReference>
<evidence type="ECO:0000256" key="3">
    <source>
        <dbReference type="ARBA" id="ARBA00011738"/>
    </source>
</evidence>
<keyword evidence="11" id="KW-0238">DNA-binding</keyword>
<dbReference type="Pfam" id="PF01475">
    <property type="entry name" value="FUR"/>
    <property type="match status" value="1"/>
</dbReference>
<keyword evidence="7 13" id="KW-0479">Metal-binding</keyword>
<sequence length="144" mass="16543">MKEPAQVFTEYIAKNGLKVTPQRLRIVEVFLREDGHLTTEELYERVKKVDNTVGQATVYRTMKLLCDSGIAKEVHFGDGVARYEKKYGSEHHDHLICEACGKNLEVIDEQIELLQEQLAARHGFVLTSHRMYLYGVCDDCRGKK</sequence>
<keyword evidence="5" id="KW-0963">Cytoplasm</keyword>
<evidence type="ECO:0000256" key="14">
    <source>
        <dbReference type="PIRSR" id="PIRSR602481-2"/>
    </source>
</evidence>
<dbReference type="GO" id="GO:0003700">
    <property type="term" value="F:DNA-binding transcription factor activity"/>
    <property type="evidence" value="ECO:0007669"/>
    <property type="project" value="InterPro"/>
</dbReference>
<evidence type="ECO:0000256" key="4">
    <source>
        <dbReference type="ARBA" id="ARBA00020910"/>
    </source>
</evidence>
<evidence type="ECO:0000256" key="13">
    <source>
        <dbReference type="PIRSR" id="PIRSR602481-1"/>
    </source>
</evidence>
<evidence type="ECO:0000256" key="10">
    <source>
        <dbReference type="ARBA" id="ARBA00023015"/>
    </source>
</evidence>
<protein>
    <recommendedName>
        <fullName evidence="4">Ferric uptake regulation protein</fullName>
    </recommendedName>
</protein>
<dbReference type="AlphaFoldDB" id="A0A7J0BR69"/>
<keyword evidence="16" id="KW-1185">Reference proteome</keyword>
<evidence type="ECO:0000256" key="6">
    <source>
        <dbReference type="ARBA" id="ARBA00022491"/>
    </source>
</evidence>
<dbReference type="GO" id="GO:0045892">
    <property type="term" value="P:negative regulation of DNA-templated transcription"/>
    <property type="evidence" value="ECO:0007669"/>
    <property type="project" value="TreeGrafter"/>
</dbReference>
<dbReference type="Proteomes" id="UP000503820">
    <property type="component" value="Unassembled WGS sequence"/>
</dbReference>
<dbReference type="RefSeq" id="WP_174408826.1">
    <property type="nucleotide sequence ID" value="NZ_BLVP01000002.1"/>
</dbReference>
<feature type="binding site" evidence="14">
    <location>
        <position position="93"/>
    </location>
    <ligand>
        <name>Fe cation</name>
        <dbReference type="ChEBI" id="CHEBI:24875"/>
    </ligand>
</feature>
<dbReference type="FunFam" id="1.10.10.10:FF:000007">
    <property type="entry name" value="Ferric uptake regulation protein"/>
    <property type="match status" value="1"/>
</dbReference>
<evidence type="ECO:0000313" key="16">
    <source>
        <dbReference type="Proteomes" id="UP000503820"/>
    </source>
</evidence>
<feature type="binding site" evidence="14">
    <location>
        <position position="129"/>
    </location>
    <ligand>
        <name>Fe cation</name>
        <dbReference type="ChEBI" id="CHEBI:24875"/>
    </ligand>
</feature>
<comment type="subunit">
    <text evidence="3">Homodimer.</text>
</comment>
<dbReference type="EMBL" id="BLVP01000002">
    <property type="protein sequence ID" value="GFM36148.1"/>
    <property type="molecule type" value="Genomic_DNA"/>
</dbReference>
<dbReference type="GO" id="GO:1900376">
    <property type="term" value="P:regulation of secondary metabolite biosynthetic process"/>
    <property type="evidence" value="ECO:0007669"/>
    <property type="project" value="TreeGrafter"/>
</dbReference>
<dbReference type="InterPro" id="IPR036388">
    <property type="entry name" value="WH-like_DNA-bd_sf"/>
</dbReference>
<dbReference type="InterPro" id="IPR036390">
    <property type="entry name" value="WH_DNA-bd_sf"/>
</dbReference>
<dbReference type="Gene3D" id="1.10.10.10">
    <property type="entry name" value="Winged helix-like DNA-binding domain superfamily/Winged helix DNA-binding domain"/>
    <property type="match status" value="1"/>
</dbReference>
<keyword evidence="10" id="KW-0805">Transcription regulation</keyword>
<feature type="binding site" evidence="14">
    <location>
        <position position="91"/>
    </location>
    <ligand>
        <name>Fe cation</name>
        <dbReference type="ChEBI" id="CHEBI:24875"/>
    </ligand>
</feature>